<dbReference type="AlphaFoldDB" id="A0A814AB52"/>
<reference evidence="1" key="1">
    <citation type="submission" date="2021-02" db="EMBL/GenBank/DDBJ databases">
        <authorList>
            <person name="Nowell W R."/>
        </authorList>
    </citation>
    <scope>NUCLEOTIDE SEQUENCE</scope>
</reference>
<evidence type="ECO:0000313" key="3">
    <source>
        <dbReference type="Proteomes" id="UP000663829"/>
    </source>
</evidence>
<organism evidence="1 3">
    <name type="scientific">Didymodactylos carnosus</name>
    <dbReference type="NCBI Taxonomy" id="1234261"/>
    <lineage>
        <taxon>Eukaryota</taxon>
        <taxon>Metazoa</taxon>
        <taxon>Spiralia</taxon>
        <taxon>Gnathifera</taxon>
        <taxon>Rotifera</taxon>
        <taxon>Eurotatoria</taxon>
        <taxon>Bdelloidea</taxon>
        <taxon>Philodinida</taxon>
        <taxon>Philodinidae</taxon>
        <taxon>Didymodactylos</taxon>
    </lineage>
</organism>
<dbReference type="EMBL" id="CAJNOQ010001677">
    <property type="protein sequence ID" value="CAF0911646.1"/>
    <property type="molecule type" value="Genomic_DNA"/>
</dbReference>
<proteinExistence type="predicted"/>
<comment type="caution">
    <text evidence="1">The sequence shown here is derived from an EMBL/GenBank/DDBJ whole genome shotgun (WGS) entry which is preliminary data.</text>
</comment>
<dbReference type="Proteomes" id="UP000681722">
    <property type="component" value="Unassembled WGS sequence"/>
</dbReference>
<protein>
    <submittedName>
        <fullName evidence="1">Uncharacterized protein</fullName>
    </submittedName>
</protein>
<gene>
    <name evidence="1" type="ORF">GPM918_LOCUS9179</name>
    <name evidence="2" type="ORF">SRO942_LOCUS9180</name>
</gene>
<evidence type="ECO:0000313" key="2">
    <source>
        <dbReference type="EMBL" id="CAF3692637.1"/>
    </source>
</evidence>
<sequence>MFGRHPVLPLDHTSRLFQFNRPNDYWMHMMKAMNVYREAALQRIRPHQQHSKQRFDRNRNDPQYEINDSVLWKLPGHDFPQC</sequence>
<dbReference type="OrthoDB" id="775972at2759"/>
<accession>A0A814AB52</accession>
<name>A0A814AB52_9BILA</name>
<keyword evidence="3" id="KW-1185">Reference proteome</keyword>
<evidence type="ECO:0000313" key="1">
    <source>
        <dbReference type="EMBL" id="CAF0911646.1"/>
    </source>
</evidence>
<dbReference type="Proteomes" id="UP000663829">
    <property type="component" value="Unassembled WGS sequence"/>
</dbReference>
<dbReference type="EMBL" id="CAJOBC010001677">
    <property type="protein sequence ID" value="CAF3692637.1"/>
    <property type="molecule type" value="Genomic_DNA"/>
</dbReference>